<dbReference type="Gene3D" id="6.10.140.2220">
    <property type="match status" value="1"/>
</dbReference>
<evidence type="ECO:0000256" key="7">
    <source>
        <dbReference type="SAM" id="MobiDB-lite"/>
    </source>
</evidence>
<dbReference type="Proteomes" id="UP000565441">
    <property type="component" value="Unassembled WGS sequence"/>
</dbReference>
<feature type="compositionally biased region" description="Basic and acidic residues" evidence="7">
    <location>
        <begin position="252"/>
        <end position="270"/>
    </location>
</feature>
<evidence type="ECO:0000256" key="5">
    <source>
        <dbReference type="ARBA" id="ARBA00044528"/>
    </source>
</evidence>
<gene>
    <name evidence="9" type="ORF">D9615_000678</name>
</gene>
<comment type="catalytic activity">
    <reaction evidence="6">
        <text>L-lysyl-[histone] + S-adenosyl-L-methionine = N(6)-methyl-L-lysyl-[histone] + S-adenosyl-L-homocysteine + H(+)</text>
        <dbReference type="Rhea" id="RHEA:10024"/>
        <dbReference type="Rhea" id="RHEA-COMP:9845"/>
        <dbReference type="Rhea" id="RHEA-COMP:9846"/>
        <dbReference type="ChEBI" id="CHEBI:15378"/>
        <dbReference type="ChEBI" id="CHEBI:29969"/>
        <dbReference type="ChEBI" id="CHEBI:57856"/>
        <dbReference type="ChEBI" id="CHEBI:59789"/>
        <dbReference type="ChEBI" id="CHEBI:61929"/>
    </reaction>
    <physiologicalReaction direction="left-to-right" evidence="6">
        <dbReference type="Rhea" id="RHEA:10025"/>
    </physiologicalReaction>
</comment>
<dbReference type="InterPro" id="IPR046341">
    <property type="entry name" value="SET_dom_sf"/>
</dbReference>
<accession>A0A8H5HS02</accession>
<feature type="domain" description="SET" evidence="8">
    <location>
        <begin position="31"/>
        <end position="326"/>
    </location>
</feature>
<keyword evidence="10" id="KW-1185">Reference proteome</keyword>
<keyword evidence="3" id="KW-0949">S-adenosyl-L-methionine</keyword>
<evidence type="ECO:0000256" key="1">
    <source>
        <dbReference type="ARBA" id="ARBA00022603"/>
    </source>
</evidence>
<evidence type="ECO:0000256" key="6">
    <source>
        <dbReference type="ARBA" id="ARBA00048619"/>
    </source>
</evidence>
<dbReference type="Gene3D" id="2.170.270.10">
    <property type="entry name" value="SET domain"/>
    <property type="match status" value="1"/>
</dbReference>
<evidence type="ECO:0000313" key="9">
    <source>
        <dbReference type="EMBL" id="KAF5388439.1"/>
    </source>
</evidence>
<keyword evidence="1" id="KW-0489">Methyltransferase</keyword>
<dbReference type="EMBL" id="JAACJP010000001">
    <property type="protein sequence ID" value="KAF5388439.1"/>
    <property type="molecule type" value="Genomic_DNA"/>
</dbReference>
<sequence>MYDHYCLGYYDAFPPKSTNVAIETRENRKVVVVTKDVAAGEVIYKENPVVSALDADLQGSGKHCAHCFRIIQSPMSIELSEEFNPLSSTFCSKACLVANQSQSHNLLFTTESPLPAEISATPVTPTAIEARHKAQEKFIEYIKKEGRAAPILVARFIARQVALETSKMVEGGKKTTEKSDFTDAEGGEYLLADHIERLRYLEVKPPAEELPLLVEILQTALPGLEQFVTDERHATLLGKMAYNAYGVSFGGGRDDKPEPTTRPEDVEKTRTPYGTARQIGSAFYTLSSYLTHSCEPSARPSFSSGTTELHLIANRDLKKGDELTVAFVDVTKHEDESAVECRRRRRIELARGWRFACGCARCEEEGKELTPEEHKEQAGEEKDGSKVEASMSRFEEGEKNDQVE</sequence>
<name>A0A8H5HS02_9AGAR</name>
<dbReference type="PANTHER" id="PTHR46402:SF2">
    <property type="entry name" value="HISTONE-LYSINE N-TRIMETHYLTRANSFERASE SMYD5"/>
    <property type="match status" value="1"/>
</dbReference>
<dbReference type="InterPro" id="IPR001214">
    <property type="entry name" value="SET_dom"/>
</dbReference>
<dbReference type="AlphaFoldDB" id="A0A8H5HS02"/>
<evidence type="ECO:0000256" key="3">
    <source>
        <dbReference type="ARBA" id="ARBA00022691"/>
    </source>
</evidence>
<protein>
    <recommendedName>
        <fullName evidence="5">Histone-lysine N-methyltransferase SET5</fullName>
    </recommendedName>
    <alternativeName>
        <fullName evidence="4">SET domain-containing protein 5</fullName>
    </alternativeName>
</protein>
<organism evidence="9 10">
    <name type="scientific">Tricholomella constricta</name>
    <dbReference type="NCBI Taxonomy" id="117010"/>
    <lineage>
        <taxon>Eukaryota</taxon>
        <taxon>Fungi</taxon>
        <taxon>Dikarya</taxon>
        <taxon>Basidiomycota</taxon>
        <taxon>Agaricomycotina</taxon>
        <taxon>Agaricomycetes</taxon>
        <taxon>Agaricomycetidae</taxon>
        <taxon>Agaricales</taxon>
        <taxon>Tricholomatineae</taxon>
        <taxon>Lyophyllaceae</taxon>
        <taxon>Tricholomella</taxon>
    </lineage>
</organism>
<dbReference type="Pfam" id="PF00856">
    <property type="entry name" value="SET"/>
    <property type="match status" value="1"/>
</dbReference>
<reference evidence="9 10" key="1">
    <citation type="journal article" date="2020" name="ISME J.">
        <title>Uncovering the hidden diversity of litter-decomposition mechanisms in mushroom-forming fungi.</title>
        <authorList>
            <person name="Floudas D."/>
            <person name="Bentzer J."/>
            <person name="Ahren D."/>
            <person name="Johansson T."/>
            <person name="Persson P."/>
            <person name="Tunlid A."/>
        </authorList>
    </citation>
    <scope>NUCLEOTIDE SEQUENCE [LARGE SCALE GENOMIC DNA]</scope>
    <source>
        <strain evidence="9 10">CBS 661.87</strain>
    </source>
</reference>
<dbReference type="GO" id="GO:0032259">
    <property type="term" value="P:methylation"/>
    <property type="evidence" value="ECO:0007669"/>
    <property type="project" value="UniProtKB-KW"/>
</dbReference>
<proteinExistence type="predicted"/>
<dbReference type="GO" id="GO:0045814">
    <property type="term" value="P:negative regulation of gene expression, epigenetic"/>
    <property type="evidence" value="ECO:0007669"/>
    <property type="project" value="TreeGrafter"/>
</dbReference>
<dbReference type="CDD" id="cd20071">
    <property type="entry name" value="SET_SMYD"/>
    <property type="match status" value="1"/>
</dbReference>
<feature type="region of interest" description="Disordered" evidence="7">
    <location>
        <begin position="250"/>
        <end position="270"/>
    </location>
</feature>
<evidence type="ECO:0000256" key="2">
    <source>
        <dbReference type="ARBA" id="ARBA00022679"/>
    </source>
</evidence>
<dbReference type="SUPFAM" id="SSF82199">
    <property type="entry name" value="SET domain"/>
    <property type="match status" value="1"/>
</dbReference>
<comment type="caution">
    <text evidence="9">The sequence shown here is derived from an EMBL/GenBank/DDBJ whole genome shotgun (WGS) entry which is preliminary data.</text>
</comment>
<dbReference type="OrthoDB" id="2154253at2759"/>
<feature type="region of interest" description="Disordered" evidence="7">
    <location>
        <begin position="365"/>
        <end position="404"/>
    </location>
</feature>
<feature type="compositionally biased region" description="Basic and acidic residues" evidence="7">
    <location>
        <begin position="393"/>
        <end position="404"/>
    </location>
</feature>
<evidence type="ECO:0000313" key="10">
    <source>
        <dbReference type="Proteomes" id="UP000565441"/>
    </source>
</evidence>
<feature type="compositionally biased region" description="Basic and acidic residues" evidence="7">
    <location>
        <begin position="365"/>
        <end position="386"/>
    </location>
</feature>
<dbReference type="PANTHER" id="PTHR46402">
    <property type="entry name" value="SET AND MYND DOMAIN-CONTAINING PROTEIN 5"/>
    <property type="match status" value="1"/>
</dbReference>
<keyword evidence="2" id="KW-0808">Transferase</keyword>
<dbReference type="GO" id="GO:0042799">
    <property type="term" value="F:histone H4K20 methyltransferase activity"/>
    <property type="evidence" value="ECO:0007669"/>
    <property type="project" value="TreeGrafter"/>
</dbReference>
<dbReference type="Gene3D" id="1.10.220.160">
    <property type="match status" value="1"/>
</dbReference>
<evidence type="ECO:0000256" key="4">
    <source>
        <dbReference type="ARBA" id="ARBA00042380"/>
    </source>
</evidence>
<evidence type="ECO:0000259" key="8">
    <source>
        <dbReference type="Pfam" id="PF00856"/>
    </source>
</evidence>